<organism evidence="1 2">
    <name type="scientific">Adineta ricciae</name>
    <name type="common">Rotifer</name>
    <dbReference type="NCBI Taxonomy" id="249248"/>
    <lineage>
        <taxon>Eukaryota</taxon>
        <taxon>Metazoa</taxon>
        <taxon>Spiralia</taxon>
        <taxon>Gnathifera</taxon>
        <taxon>Rotifera</taxon>
        <taxon>Eurotatoria</taxon>
        <taxon>Bdelloidea</taxon>
        <taxon>Adinetida</taxon>
        <taxon>Adinetidae</taxon>
        <taxon>Adineta</taxon>
    </lineage>
</organism>
<comment type="caution">
    <text evidence="1">The sequence shown here is derived from an EMBL/GenBank/DDBJ whole genome shotgun (WGS) entry which is preliminary data.</text>
</comment>
<name>A0A815V704_ADIRI</name>
<protein>
    <submittedName>
        <fullName evidence="1">Uncharacterized protein</fullName>
    </submittedName>
</protein>
<dbReference type="Proteomes" id="UP000663828">
    <property type="component" value="Unassembled WGS sequence"/>
</dbReference>
<dbReference type="EMBL" id="CAJNOR010004849">
    <property type="protein sequence ID" value="CAF1530823.1"/>
    <property type="molecule type" value="Genomic_DNA"/>
</dbReference>
<proteinExistence type="predicted"/>
<dbReference type="AlphaFoldDB" id="A0A815V704"/>
<accession>A0A815V704</accession>
<sequence>MKTTDDILALVLDNMFIPGEGSSAARRAGAARANTSSSKWDYVKTFYYNQTKWDVVKSVAFFGIAVYLIRDLAGNDLLPME</sequence>
<gene>
    <name evidence="1" type="ORF">XAT740_LOCUS41454</name>
</gene>
<evidence type="ECO:0000313" key="2">
    <source>
        <dbReference type="Proteomes" id="UP000663828"/>
    </source>
</evidence>
<evidence type="ECO:0000313" key="1">
    <source>
        <dbReference type="EMBL" id="CAF1530823.1"/>
    </source>
</evidence>
<reference evidence="1" key="1">
    <citation type="submission" date="2021-02" db="EMBL/GenBank/DDBJ databases">
        <authorList>
            <person name="Nowell W R."/>
        </authorList>
    </citation>
    <scope>NUCLEOTIDE SEQUENCE</scope>
</reference>
<keyword evidence="2" id="KW-1185">Reference proteome</keyword>